<dbReference type="GO" id="GO:0009231">
    <property type="term" value="P:riboflavin biosynthetic process"/>
    <property type="evidence" value="ECO:0007669"/>
    <property type="project" value="UniProtKB-UniPathway"/>
</dbReference>
<dbReference type="InterPro" id="IPR011549">
    <property type="entry name" value="RibD_C"/>
</dbReference>
<evidence type="ECO:0000256" key="7">
    <source>
        <dbReference type="ARBA" id="ARBA00022723"/>
    </source>
</evidence>
<feature type="binding site" evidence="15">
    <location>
        <position position="65"/>
    </location>
    <ligand>
        <name>Zn(2+)</name>
        <dbReference type="ChEBI" id="CHEBI:29105"/>
        <note>catalytic</note>
    </ligand>
</feature>
<comment type="pathway">
    <text evidence="2 12">Cofactor biosynthesis; riboflavin biosynthesis; 5-amino-6-(D-ribitylamino)uracil from GTP: step 2/4.</text>
</comment>
<keyword evidence="7 12" id="KW-0479">Metal-binding</keyword>
<dbReference type="RefSeq" id="WP_239442411.1">
    <property type="nucleotide sequence ID" value="NZ_PQSP01000006.1"/>
</dbReference>
<evidence type="ECO:0000256" key="5">
    <source>
        <dbReference type="ARBA" id="ARBA00007417"/>
    </source>
</evidence>
<keyword evidence="10 12" id="KW-0560">Oxidoreductase</keyword>
<feature type="binding site" evidence="14">
    <location>
        <position position="202"/>
    </location>
    <ligand>
        <name>substrate</name>
    </ligand>
</feature>
<comment type="cofactor">
    <cofactor evidence="12 15">
        <name>Zn(2+)</name>
        <dbReference type="ChEBI" id="CHEBI:29105"/>
    </cofactor>
    <text evidence="12 15">Binds 1 zinc ion.</text>
</comment>
<feature type="binding site" evidence="14">
    <location>
        <position position="310"/>
    </location>
    <ligand>
        <name>substrate</name>
    </ligand>
</feature>
<dbReference type="UniPathway" id="UPA00275">
    <property type="reaction ID" value="UER00401"/>
</dbReference>
<keyword evidence="9 12" id="KW-0521">NADP</keyword>
<evidence type="ECO:0000256" key="9">
    <source>
        <dbReference type="ARBA" id="ARBA00022857"/>
    </source>
</evidence>
<dbReference type="InterPro" id="IPR002125">
    <property type="entry name" value="CMP_dCMP_dom"/>
</dbReference>
<dbReference type="InterPro" id="IPR024072">
    <property type="entry name" value="DHFR-like_dom_sf"/>
</dbReference>
<comment type="caution">
    <text evidence="17">The sequence shown here is derived from an EMBL/GenBank/DDBJ whole genome shotgun (WGS) entry which is preliminary data.</text>
</comment>
<evidence type="ECO:0000256" key="1">
    <source>
        <dbReference type="ARBA" id="ARBA00002151"/>
    </source>
</evidence>
<dbReference type="PANTHER" id="PTHR38011">
    <property type="entry name" value="DIHYDROFOLATE REDUCTASE FAMILY PROTEIN (AFU_ORTHOLOGUE AFUA_8G06820)"/>
    <property type="match status" value="1"/>
</dbReference>
<dbReference type="NCBIfam" id="TIGR00227">
    <property type="entry name" value="ribD_Cterm"/>
    <property type="match status" value="1"/>
</dbReference>
<protein>
    <recommendedName>
        <fullName evidence="12">Riboflavin biosynthesis protein RibD</fullName>
    </recommendedName>
    <domain>
        <recommendedName>
            <fullName evidence="12">Diaminohydroxyphosphoribosylaminopyrimidine deaminase</fullName>
            <shortName evidence="12">DRAP deaminase</shortName>
            <ecNumber evidence="12">3.5.4.26</ecNumber>
        </recommendedName>
        <alternativeName>
            <fullName evidence="12">Riboflavin-specific deaminase</fullName>
        </alternativeName>
    </domain>
    <domain>
        <recommendedName>
            <fullName evidence="12">5-amino-6-(5-phosphoribosylamino)uracil reductase</fullName>
            <ecNumber evidence="12">1.1.1.193</ecNumber>
        </recommendedName>
        <alternativeName>
            <fullName evidence="12">HTP reductase</fullName>
        </alternativeName>
    </domain>
</protein>
<feature type="active site" description="Proton donor" evidence="13">
    <location>
        <position position="67"/>
    </location>
</feature>
<dbReference type="GO" id="GO:0050661">
    <property type="term" value="F:NADP binding"/>
    <property type="evidence" value="ECO:0007669"/>
    <property type="project" value="InterPro"/>
</dbReference>
<dbReference type="GO" id="GO:0008835">
    <property type="term" value="F:diaminohydroxyphosphoribosylaminopyrimidine deaminase activity"/>
    <property type="evidence" value="ECO:0007669"/>
    <property type="project" value="UniProtKB-EC"/>
</dbReference>
<dbReference type="InterPro" id="IPR050765">
    <property type="entry name" value="Riboflavin_Biosynth_HTPR"/>
</dbReference>
<dbReference type="EMBL" id="PQSP01000006">
    <property type="protein sequence ID" value="RUS66132.1"/>
    <property type="molecule type" value="Genomic_DNA"/>
</dbReference>
<dbReference type="Pfam" id="PF01872">
    <property type="entry name" value="RibD_C"/>
    <property type="match status" value="1"/>
</dbReference>
<evidence type="ECO:0000256" key="15">
    <source>
        <dbReference type="PIRSR" id="PIRSR006769-3"/>
    </source>
</evidence>
<dbReference type="Gene3D" id="3.40.430.10">
    <property type="entry name" value="Dihydrofolate Reductase, subunit A"/>
    <property type="match status" value="1"/>
</dbReference>
<comment type="function">
    <text evidence="1 12">Converts 2,5-diamino-6-(ribosylamino)-4(3h)-pyrimidinone 5'-phosphate into 5-amino-6-(ribosylamino)-2,4(1h,3h)-pyrimidinedione 5'-phosphate.</text>
</comment>
<reference evidence="17 18" key="1">
    <citation type="submission" date="2018-01" db="EMBL/GenBank/DDBJ databases">
        <title>Saezia sanguinis gen. nov., sp. nov., in the order Burkholderiales isolated from human blood.</title>
        <authorList>
            <person name="Medina-Pascual M.J."/>
            <person name="Valdezate S."/>
            <person name="Monzon S."/>
            <person name="Cuesta I."/>
            <person name="Carrasco G."/>
            <person name="Villalon P."/>
            <person name="Saez-Nieto J.A."/>
        </authorList>
    </citation>
    <scope>NUCLEOTIDE SEQUENCE [LARGE SCALE GENOMIC DNA]</scope>
    <source>
        <strain evidence="17 18">CNM695-12</strain>
    </source>
</reference>
<evidence type="ECO:0000256" key="3">
    <source>
        <dbReference type="ARBA" id="ARBA00004910"/>
    </source>
</evidence>
<comment type="similarity">
    <text evidence="5 12">In the C-terminal section; belongs to the HTP reductase family.</text>
</comment>
<dbReference type="InterPro" id="IPR004794">
    <property type="entry name" value="Eubact_RibD"/>
</dbReference>
<dbReference type="CDD" id="cd01284">
    <property type="entry name" value="Riboflavin_deaminase-reductase"/>
    <property type="match status" value="1"/>
</dbReference>
<evidence type="ECO:0000256" key="10">
    <source>
        <dbReference type="ARBA" id="ARBA00023002"/>
    </source>
</evidence>
<keyword evidence="8 12" id="KW-0862">Zinc</keyword>
<feature type="binding site" evidence="15">
    <location>
        <position position="102"/>
    </location>
    <ligand>
        <name>Zn(2+)</name>
        <dbReference type="ChEBI" id="CHEBI:29105"/>
        <note>catalytic</note>
    </ligand>
</feature>
<evidence type="ECO:0000256" key="2">
    <source>
        <dbReference type="ARBA" id="ARBA00004882"/>
    </source>
</evidence>
<keyword evidence="6 12" id="KW-0686">Riboflavin biosynthesis</keyword>
<feature type="binding site" evidence="14">
    <location>
        <position position="172"/>
    </location>
    <ligand>
        <name>NADP(+)</name>
        <dbReference type="ChEBI" id="CHEBI:58349"/>
    </ligand>
</feature>
<comment type="catalytic activity">
    <reaction evidence="12">
        <text>2,5-diamino-6-hydroxy-4-(5-phosphoribosylamino)-pyrimidine + H2O + H(+) = 5-amino-6-(5-phospho-D-ribosylamino)uracil + NH4(+)</text>
        <dbReference type="Rhea" id="RHEA:21868"/>
        <dbReference type="ChEBI" id="CHEBI:15377"/>
        <dbReference type="ChEBI" id="CHEBI:15378"/>
        <dbReference type="ChEBI" id="CHEBI:28938"/>
        <dbReference type="ChEBI" id="CHEBI:58453"/>
        <dbReference type="ChEBI" id="CHEBI:58614"/>
        <dbReference type="EC" id="3.5.4.26"/>
    </reaction>
</comment>
<evidence type="ECO:0000256" key="8">
    <source>
        <dbReference type="ARBA" id="ARBA00022833"/>
    </source>
</evidence>
<feature type="binding site" evidence="15">
    <location>
        <position position="93"/>
    </location>
    <ligand>
        <name>Zn(2+)</name>
        <dbReference type="ChEBI" id="CHEBI:29105"/>
        <note>catalytic</note>
    </ligand>
</feature>
<dbReference type="InterPro" id="IPR002734">
    <property type="entry name" value="RibDG_C"/>
</dbReference>
<evidence type="ECO:0000256" key="6">
    <source>
        <dbReference type="ARBA" id="ARBA00022619"/>
    </source>
</evidence>
<dbReference type="InterPro" id="IPR016193">
    <property type="entry name" value="Cytidine_deaminase-like"/>
</dbReference>
<comment type="similarity">
    <text evidence="4 12">In the N-terminal section; belongs to the cytidine and deoxycytidylate deaminase family.</text>
</comment>
<dbReference type="EC" id="1.1.1.193" evidence="12"/>
<dbReference type="Proteomes" id="UP000286947">
    <property type="component" value="Unassembled WGS sequence"/>
</dbReference>
<dbReference type="GO" id="GO:0008270">
    <property type="term" value="F:zinc ion binding"/>
    <property type="evidence" value="ECO:0007669"/>
    <property type="project" value="InterPro"/>
</dbReference>
<accession>A0A433SBM1</accession>
<evidence type="ECO:0000256" key="12">
    <source>
        <dbReference type="PIRNR" id="PIRNR006769"/>
    </source>
</evidence>
<evidence type="ECO:0000256" key="11">
    <source>
        <dbReference type="ARBA" id="ARBA00023268"/>
    </source>
</evidence>
<keyword evidence="11" id="KW-0511">Multifunctional enzyme</keyword>
<dbReference type="NCBIfam" id="TIGR00326">
    <property type="entry name" value="eubact_ribD"/>
    <property type="match status" value="1"/>
</dbReference>
<sequence length="384" mass="41707">MQLTTVLMTFMPNKNQSIHWMRQALEQAQQAIYLSDPNPRVGCVLVDAQNHCIGRGYTQAVGSPHAEIMALRDAHAKGHAVQGSTAYVTLEPCSHHGRTPPCADALIAAGVARVVIAATDPNPLVAGQGIERLRAAGIQVETDVLAHDSEELNIGFFSRMQRQRPWVRLKMACSLDGKTALPSGESQWITGSMARADGHHWRARASAILTGVGTILADNPQLNVRSCETPRQPWHAIVDTHLQTPSNAMLLETSPQVVIYTASTDTARQQALQQAGAAICAAPLSADGHIDLPWVLHDLAQRECNELHVEAGSTLSSALLKAGLADELLVYMAPRLMGEGKNFITGFQADTLAHTMNFTFTQVEVLGEDIRLMARRYPANVRRS</sequence>
<evidence type="ECO:0000256" key="14">
    <source>
        <dbReference type="PIRSR" id="PIRSR006769-2"/>
    </source>
</evidence>
<organism evidence="17 18">
    <name type="scientific">Saezia sanguinis</name>
    <dbReference type="NCBI Taxonomy" id="1965230"/>
    <lineage>
        <taxon>Bacteria</taxon>
        <taxon>Pseudomonadati</taxon>
        <taxon>Pseudomonadota</taxon>
        <taxon>Betaproteobacteria</taxon>
        <taxon>Burkholderiales</taxon>
        <taxon>Saeziaceae</taxon>
        <taxon>Saezia</taxon>
    </lineage>
</organism>
<feature type="binding site" evidence="14">
    <location>
        <begin position="312"/>
        <end position="318"/>
    </location>
    <ligand>
        <name>NADP(+)</name>
        <dbReference type="ChEBI" id="CHEBI:58349"/>
    </ligand>
</feature>
<dbReference type="Pfam" id="PF00383">
    <property type="entry name" value="dCMP_cyt_deam_1"/>
    <property type="match status" value="1"/>
</dbReference>
<feature type="binding site" evidence="14">
    <location>
        <position position="186"/>
    </location>
    <ligand>
        <name>substrate</name>
    </ligand>
</feature>
<evidence type="ECO:0000256" key="13">
    <source>
        <dbReference type="PIRSR" id="PIRSR006769-1"/>
    </source>
</evidence>
<proteinExistence type="inferred from homology"/>
<dbReference type="SUPFAM" id="SSF53927">
    <property type="entry name" value="Cytidine deaminase-like"/>
    <property type="match status" value="1"/>
</dbReference>
<dbReference type="InterPro" id="IPR016192">
    <property type="entry name" value="APOBEC/CMP_deaminase_Zn-bd"/>
</dbReference>
<evidence type="ECO:0000313" key="17">
    <source>
        <dbReference type="EMBL" id="RUS66132.1"/>
    </source>
</evidence>
<feature type="binding site" evidence="14">
    <location>
        <position position="240"/>
    </location>
    <ligand>
        <name>NADP(+)</name>
        <dbReference type="ChEBI" id="CHEBI:58349"/>
    </ligand>
</feature>
<feature type="binding site" evidence="14">
    <location>
        <position position="188"/>
    </location>
    <ligand>
        <name>NADP(+)</name>
        <dbReference type="ChEBI" id="CHEBI:58349"/>
    </ligand>
</feature>
<feature type="binding site" evidence="14">
    <location>
        <position position="214"/>
    </location>
    <ligand>
        <name>NADP(+)</name>
        <dbReference type="ChEBI" id="CHEBI:58349"/>
    </ligand>
</feature>
<dbReference type="PIRSF" id="PIRSF006769">
    <property type="entry name" value="RibD"/>
    <property type="match status" value="1"/>
</dbReference>
<keyword evidence="18" id="KW-1185">Reference proteome</keyword>
<feature type="domain" description="CMP/dCMP-type deaminase" evidence="16">
    <location>
        <begin position="15"/>
        <end position="141"/>
    </location>
</feature>
<dbReference type="PROSITE" id="PS00903">
    <property type="entry name" value="CYT_DCMP_DEAMINASES_1"/>
    <property type="match status" value="1"/>
</dbReference>
<name>A0A433SBM1_9BURK</name>
<dbReference type="EC" id="3.5.4.26" evidence="12"/>
<dbReference type="PANTHER" id="PTHR38011:SF7">
    <property type="entry name" value="2,5-DIAMINO-6-RIBOSYLAMINO-4(3H)-PYRIMIDINONE 5'-PHOSPHATE REDUCTASE"/>
    <property type="match status" value="1"/>
</dbReference>
<dbReference type="SUPFAM" id="SSF53597">
    <property type="entry name" value="Dihydrofolate reductase-like"/>
    <property type="match status" value="1"/>
</dbReference>
<evidence type="ECO:0000259" key="16">
    <source>
        <dbReference type="PROSITE" id="PS51747"/>
    </source>
</evidence>
<evidence type="ECO:0000256" key="4">
    <source>
        <dbReference type="ARBA" id="ARBA00005259"/>
    </source>
</evidence>
<comment type="catalytic activity">
    <reaction evidence="12">
        <text>5-amino-6-(5-phospho-D-ribitylamino)uracil + NADP(+) = 5-amino-6-(5-phospho-D-ribosylamino)uracil + NADPH + H(+)</text>
        <dbReference type="Rhea" id="RHEA:17845"/>
        <dbReference type="ChEBI" id="CHEBI:15378"/>
        <dbReference type="ChEBI" id="CHEBI:57783"/>
        <dbReference type="ChEBI" id="CHEBI:58349"/>
        <dbReference type="ChEBI" id="CHEBI:58421"/>
        <dbReference type="ChEBI" id="CHEBI:58453"/>
        <dbReference type="EC" id="1.1.1.193"/>
    </reaction>
</comment>
<feature type="binding site" evidence="14">
    <location>
        <position position="218"/>
    </location>
    <ligand>
        <name>NADP(+)</name>
        <dbReference type="ChEBI" id="CHEBI:58349"/>
    </ligand>
</feature>
<feature type="binding site" evidence="14">
    <location>
        <position position="225"/>
    </location>
    <ligand>
        <name>substrate</name>
    </ligand>
</feature>
<evidence type="ECO:0000313" key="18">
    <source>
        <dbReference type="Proteomes" id="UP000286947"/>
    </source>
</evidence>
<keyword evidence="12" id="KW-0378">Hydrolase</keyword>
<comment type="pathway">
    <text evidence="3 12">Cofactor biosynthesis; riboflavin biosynthesis; 5-amino-6-(D-ribitylamino)uracil from GTP: step 3/4.</text>
</comment>
<dbReference type="Gene3D" id="3.40.140.10">
    <property type="entry name" value="Cytidine Deaminase, domain 2"/>
    <property type="match status" value="1"/>
</dbReference>
<dbReference type="PROSITE" id="PS51747">
    <property type="entry name" value="CYT_DCMP_DEAMINASES_2"/>
    <property type="match status" value="1"/>
</dbReference>
<gene>
    <name evidence="17" type="primary">ribD</name>
    <name evidence="17" type="ORF">CUZ56_02210</name>
</gene>
<feature type="binding site" evidence="14">
    <location>
        <position position="222"/>
    </location>
    <ligand>
        <name>substrate</name>
    </ligand>
</feature>
<dbReference type="GO" id="GO:0008703">
    <property type="term" value="F:5-amino-6-(5-phosphoribosylamino)uracil reductase activity"/>
    <property type="evidence" value="ECO:0007669"/>
    <property type="project" value="UniProtKB-EC"/>
</dbReference>
<dbReference type="AlphaFoldDB" id="A0A433SBM1"/>